<evidence type="ECO:0000256" key="3">
    <source>
        <dbReference type="ARBA" id="ARBA00022989"/>
    </source>
</evidence>
<dbReference type="PANTHER" id="PTHR33048:SF42">
    <property type="entry name" value="INTEGRAL MEMBRANE PROTEIN"/>
    <property type="match status" value="1"/>
</dbReference>
<feature type="transmembrane region" description="Helical" evidence="7">
    <location>
        <begin position="165"/>
        <end position="187"/>
    </location>
</feature>
<evidence type="ECO:0000256" key="6">
    <source>
        <dbReference type="SAM" id="MobiDB-lite"/>
    </source>
</evidence>
<feature type="transmembrane region" description="Helical" evidence="7">
    <location>
        <begin position="199"/>
        <end position="222"/>
    </location>
</feature>
<evidence type="ECO:0000256" key="5">
    <source>
        <dbReference type="ARBA" id="ARBA00038359"/>
    </source>
</evidence>
<feature type="transmembrane region" description="Helical" evidence="7">
    <location>
        <begin position="264"/>
        <end position="282"/>
    </location>
</feature>
<dbReference type="PANTHER" id="PTHR33048">
    <property type="entry name" value="PTH11-LIKE INTEGRAL MEMBRANE PROTEIN (AFU_ORTHOLOGUE AFUA_5G11245)"/>
    <property type="match status" value="1"/>
</dbReference>
<comment type="caution">
    <text evidence="9">The sequence shown here is derived from an EMBL/GenBank/DDBJ whole genome shotgun (WGS) entry which is preliminary data.</text>
</comment>
<dbReference type="InterPro" id="IPR049326">
    <property type="entry name" value="Rhodopsin_dom_fungi"/>
</dbReference>
<evidence type="ECO:0000256" key="4">
    <source>
        <dbReference type="ARBA" id="ARBA00023136"/>
    </source>
</evidence>
<evidence type="ECO:0000256" key="2">
    <source>
        <dbReference type="ARBA" id="ARBA00022692"/>
    </source>
</evidence>
<feature type="domain" description="Rhodopsin" evidence="8">
    <location>
        <begin position="106"/>
        <end position="220"/>
    </location>
</feature>
<dbReference type="AlphaFoldDB" id="A0A9P1H3L3"/>
<protein>
    <recommendedName>
        <fullName evidence="8">Rhodopsin domain-containing protein</fullName>
    </recommendedName>
</protein>
<feature type="transmembrane region" description="Helical" evidence="7">
    <location>
        <begin position="122"/>
        <end position="145"/>
    </location>
</feature>
<feature type="transmembrane region" description="Helical" evidence="7">
    <location>
        <begin position="91"/>
        <end position="110"/>
    </location>
</feature>
<dbReference type="Pfam" id="PF20684">
    <property type="entry name" value="Fung_rhodopsin"/>
    <property type="match status" value="2"/>
</dbReference>
<keyword evidence="2 7" id="KW-0812">Transmembrane</keyword>
<comment type="subcellular location">
    <subcellularLocation>
        <location evidence="1">Membrane</location>
        <topology evidence="1">Multi-pass membrane protein</topology>
    </subcellularLocation>
</comment>
<dbReference type="InterPro" id="IPR052337">
    <property type="entry name" value="SAT4-like"/>
</dbReference>
<dbReference type="EMBL" id="CALLCH030000012">
    <property type="protein sequence ID" value="CAI4214971.1"/>
    <property type="molecule type" value="Genomic_DNA"/>
</dbReference>
<keyword evidence="3 7" id="KW-1133">Transmembrane helix</keyword>
<dbReference type="GO" id="GO:0016020">
    <property type="term" value="C:membrane"/>
    <property type="evidence" value="ECO:0007669"/>
    <property type="project" value="UniProtKB-SubCell"/>
</dbReference>
<evidence type="ECO:0000313" key="10">
    <source>
        <dbReference type="Proteomes" id="UP000838763"/>
    </source>
</evidence>
<feature type="transmembrane region" description="Helical" evidence="7">
    <location>
        <begin position="228"/>
        <end position="252"/>
    </location>
</feature>
<comment type="similarity">
    <text evidence="5">Belongs to the SAT4 family.</text>
</comment>
<name>A0A9P1H3L3_9PEZI</name>
<keyword evidence="4 7" id="KW-0472">Membrane</keyword>
<feature type="region of interest" description="Disordered" evidence="6">
    <location>
        <begin position="329"/>
        <end position="357"/>
    </location>
</feature>
<dbReference type="Proteomes" id="UP000838763">
    <property type="component" value="Unassembled WGS sequence"/>
</dbReference>
<gene>
    <name evidence="9" type="ORF">PPNO1_LOCUS4696</name>
</gene>
<reference evidence="9" key="1">
    <citation type="submission" date="2022-11" db="EMBL/GenBank/DDBJ databases">
        <authorList>
            <person name="Scott C."/>
            <person name="Bruce N."/>
        </authorList>
    </citation>
    <scope>NUCLEOTIDE SEQUENCE</scope>
</reference>
<organism evidence="9 10">
    <name type="scientific">Parascedosporium putredinis</name>
    <dbReference type="NCBI Taxonomy" id="1442378"/>
    <lineage>
        <taxon>Eukaryota</taxon>
        <taxon>Fungi</taxon>
        <taxon>Dikarya</taxon>
        <taxon>Ascomycota</taxon>
        <taxon>Pezizomycotina</taxon>
        <taxon>Sordariomycetes</taxon>
        <taxon>Hypocreomycetidae</taxon>
        <taxon>Microascales</taxon>
        <taxon>Microascaceae</taxon>
        <taxon>Parascedosporium</taxon>
    </lineage>
</organism>
<evidence type="ECO:0000256" key="1">
    <source>
        <dbReference type="ARBA" id="ARBA00004141"/>
    </source>
</evidence>
<feature type="transmembrane region" description="Helical" evidence="7">
    <location>
        <begin position="302"/>
        <end position="325"/>
    </location>
</feature>
<proteinExistence type="inferred from homology"/>
<feature type="domain" description="Rhodopsin" evidence="8">
    <location>
        <begin position="230"/>
        <end position="325"/>
    </location>
</feature>
<evidence type="ECO:0000256" key="7">
    <source>
        <dbReference type="SAM" id="Phobius"/>
    </source>
</evidence>
<accession>A0A9P1H3L3</accession>
<evidence type="ECO:0000313" key="9">
    <source>
        <dbReference type="EMBL" id="CAI4214971.1"/>
    </source>
</evidence>
<feature type="region of interest" description="Disordered" evidence="6">
    <location>
        <begin position="369"/>
        <end position="388"/>
    </location>
</feature>
<sequence length="388" mass="42247">MQVEPLDLRQAQRDVVRAEDIPQIATRTPDLRLAALGFVGACALNLRIFRNLGRAGSSYGPLPEATGAETPATTIPSSVPPGVDLGPLLNFTTWLMTGLAFAILMLRIYCKTSRRRRLWWDDAMLIIAWICLAVAATMTTVSVNFGYGRHLDAISQDDLNRMPTIANAAGFTSVLAAMWSKTSFALTLARISEGWVLRLIWVIIISINLIMGSSAIMVWFSIDVPLKIKYFIFTTAYSGAMDVALSILPWKIIWHLRMTRKEKMGVLVAMSMGVFAGATSFIKVSQVPSLNSPDPIDSVQLVIFGIAESATTIIAASIPVLRALIGEGKPQHHQPPSPIPLNPISSKAPLRRPSSVATDYSIRDDASEISHVTHSHPGVPVRPASNLN</sequence>
<evidence type="ECO:0000259" key="8">
    <source>
        <dbReference type="Pfam" id="PF20684"/>
    </source>
</evidence>
<keyword evidence="10" id="KW-1185">Reference proteome</keyword>
<dbReference type="OrthoDB" id="5417887at2759"/>